<feature type="region of interest" description="Disordered" evidence="1">
    <location>
        <begin position="165"/>
        <end position="197"/>
    </location>
</feature>
<sequence length="451" mass="51390">MGNNKKNKTSVKKQSSYIPTQEFVDKFTAAFTYILRHMLLALEHHSKDEYTAKVIKPLVPGGDLVKPTSLADTYNVGPLTSDIFYGIISGARLKARQQLDSLSSRYQNSLPTLAKKLQPQQENKGKQKNQSNLHVSTETYANLVIDENMNIDEPADPIIAASQTNQEGNLGSTASTSSTTTPIGTSPPINISQSEDKNKKSKITRLTLNNNYVHTTQEGQVRTIMIYDLPLAWSHDEILNKLSAWGKVLEISFKPQHKYQSVWVKMILRPLINTDFVMKTWWQKLGDMYVRWYLGYWKLKDRKECERFQAKLLIPKDASDKDFKNFCKKGQTFDDFLSKTLKVKSLTLIIDKGDKYLILFFESQKDLHVALESTQSWKLTESHSPYQKKKEKSNKDKKKNLKSLKGKKAESKGFKSTGSTSSNNSRDKSKKTSKMNDDTRSLLKLILNLLS</sequence>
<dbReference type="VEuPathDB" id="FungiDB:FUN_009153"/>
<keyword evidence="3" id="KW-1185">Reference proteome</keyword>
<protein>
    <submittedName>
        <fullName evidence="2">Uncharacterized protein</fullName>
    </submittedName>
</protein>
<dbReference type="VEuPathDB" id="FungiDB:RhiirA1_402429"/>
<dbReference type="VEuPathDB" id="FungiDB:FUN_018163"/>
<dbReference type="VEuPathDB" id="FungiDB:RhiirA1_476395"/>
<feature type="compositionally biased region" description="Low complexity" evidence="1">
    <location>
        <begin position="414"/>
        <end position="424"/>
    </location>
</feature>
<dbReference type="VEuPathDB" id="FungiDB:RhiirFUN_026702"/>
<feature type="compositionally biased region" description="Basic residues" evidence="1">
    <location>
        <begin position="386"/>
        <end position="406"/>
    </location>
</feature>
<gene>
    <name evidence="2" type="ORF">RhiirA4_486763</name>
</gene>
<evidence type="ECO:0000313" key="3">
    <source>
        <dbReference type="Proteomes" id="UP000234323"/>
    </source>
</evidence>
<dbReference type="AlphaFoldDB" id="A0A2I1HRR1"/>
<organism evidence="2 3">
    <name type="scientific">Rhizophagus irregularis</name>
    <dbReference type="NCBI Taxonomy" id="588596"/>
    <lineage>
        <taxon>Eukaryota</taxon>
        <taxon>Fungi</taxon>
        <taxon>Fungi incertae sedis</taxon>
        <taxon>Mucoromycota</taxon>
        <taxon>Glomeromycotina</taxon>
        <taxon>Glomeromycetes</taxon>
        <taxon>Glomerales</taxon>
        <taxon>Glomeraceae</taxon>
        <taxon>Rhizophagus</taxon>
    </lineage>
</organism>
<comment type="caution">
    <text evidence="2">The sequence shown here is derived from an EMBL/GenBank/DDBJ whole genome shotgun (WGS) entry which is preliminary data.</text>
</comment>
<name>A0A2I1HRR1_9GLOM</name>
<feature type="region of interest" description="Disordered" evidence="1">
    <location>
        <begin position="382"/>
        <end position="436"/>
    </location>
</feature>
<dbReference type="EMBL" id="LLXI01005559">
    <property type="protein sequence ID" value="PKY61584.1"/>
    <property type="molecule type" value="Genomic_DNA"/>
</dbReference>
<evidence type="ECO:0000313" key="2">
    <source>
        <dbReference type="EMBL" id="PKY61584.1"/>
    </source>
</evidence>
<evidence type="ECO:0000256" key="1">
    <source>
        <dbReference type="SAM" id="MobiDB-lite"/>
    </source>
</evidence>
<dbReference type="Proteomes" id="UP000234323">
    <property type="component" value="Unassembled WGS sequence"/>
</dbReference>
<accession>A0A2I1HRR1</accession>
<feature type="compositionally biased region" description="Low complexity" evidence="1">
    <location>
        <begin position="172"/>
        <end position="192"/>
    </location>
</feature>
<proteinExistence type="predicted"/>
<reference evidence="2 3" key="1">
    <citation type="submission" date="2015-10" db="EMBL/GenBank/DDBJ databases">
        <title>Genome analyses suggest a sexual origin of heterokaryosis in a supposedly ancient asexual fungus.</title>
        <authorList>
            <person name="Ropars J."/>
            <person name="Sedzielewska K."/>
            <person name="Noel J."/>
            <person name="Charron P."/>
            <person name="Farinelli L."/>
            <person name="Marton T."/>
            <person name="Kruger M."/>
            <person name="Pelin A."/>
            <person name="Brachmann A."/>
            <person name="Corradi N."/>
        </authorList>
    </citation>
    <scope>NUCLEOTIDE SEQUENCE [LARGE SCALE GENOMIC DNA]</scope>
    <source>
        <strain evidence="2 3">A4</strain>
    </source>
</reference>